<proteinExistence type="inferred from homology"/>
<organism evidence="10 11">
    <name type="scientific">Nocardia callitridis</name>
    <dbReference type="NCBI Taxonomy" id="648753"/>
    <lineage>
        <taxon>Bacteria</taxon>
        <taxon>Bacillati</taxon>
        <taxon>Actinomycetota</taxon>
        <taxon>Actinomycetes</taxon>
        <taxon>Mycobacteriales</taxon>
        <taxon>Nocardiaceae</taxon>
        <taxon>Nocardia</taxon>
    </lineage>
</organism>
<dbReference type="InterPro" id="IPR050556">
    <property type="entry name" value="Type_II_TA_system_RNase"/>
</dbReference>
<dbReference type="PANTHER" id="PTHR33653:SF1">
    <property type="entry name" value="RIBONUCLEASE VAPC2"/>
    <property type="match status" value="1"/>
</dbReference>
<dbReference type="SUPFAM" id="SSF88723">
    <property type="entry name" value="PIN domain-like"/>
    <property type="match status" value="1"/>
</dbReference>
<evidence type="ECO:0000313" key="11">
    <source>
        <dbReference type="Proteomes" id="UP001500603"/>
    </source>
</evidence>
<feature type="binding site" evidence="8">
    <location>
        <position position="107"/>
    </location>
    <ligand>
        <name>Mg(2+)</name>
        <dbReference type="ChEBI" id="CHEBI:18420"/>
    </ligand>
</feature>
<keyword evidence="8" id="KW-0800">Toxin</keyword>
<feature type="binding site" evidence="8">
    <location>
        <position position="18"/>
    </location>
    <ligand>
        <name>Mg(2+)</name>
        <dbReference type="ChEBI" id="CHEBI:18420"/>
    </ligand>
</feature>
<comment type="similarity">
    <text evidence="7 8">Belongs to the PINc/VapC protein family.</text>
</comment>
<dbReference type="PANTHER" id="PTHR33653">
    <property type="entry name" value="RIBONUCLEASE VAPC2"/>
    <property type="match status" value="1"/>
</dbReference>
<evidence type="ECO:0000256" key="2">
    <source>
        <dbReference type="ARBA" id="ARBA00022649"/>
    </source>
</evidence>
<keyword evidence="3 8" id="KW-0540">Nuclease</keyword>
<dbReference type="Gene3D" id="3.40.50.1010">
    <property type="entry name" value="5'-nuclease"/>
    <property type="match status" value="1"/>
</dbReference>
<feature type="domain" description="PIN" evidence="9">
    <location>
        <begin position="37"/>
        <end position="133"/>
    </location>
</feature>
<comment type="caution">
    <text evidence="10">The sequence shown here is derived from an EMBL/GenBank/DDBJ whole genome shotgun (WGS) entry which is preliminary data.</text>
</comment>
<comment type="cofactor">
    <cofactor evidence="1 8">
        <name>Mg(2+)</name>
        <dbReference type="ChEBI" id="CHEBI:18420"/>
    </cofactor>
</comment>
<evidence type="ECO:0000256" key="8">
    <source>
        <dbReference type="HAMAP-Rule" id="MF_00265"/>
    </source>
</evidence>
<name>A0ABP9KAM5_9NOCA</name>
<keyword evidence="2 8" id="KW-1277">Toxin-antitoxin system</keyword>
<sequence>MGGRRAGADVVTARYLLDKSAGFRMHIDVVDARVGPLMERGLLATCGIADLEAGVSARSADHHQALGDARRYALQYLPTPDKAWERAWQVQEQLCGRSLHRSVKIPDLIIAAVAEHHGLTVLHYDHDFDRIAEITGQSVEWAVPPGAAG</sequence>
<evidence type="ECO:0000256" key="7">
    <source>
        <dbReference type="ARBA" id="ARBA00038093"/>
    </source>
</evidence>
<dbReference type="Proteomes" id="UP001500603">
    <property type="component" value="Unassembled WGS sequence"/>
</dbReference>
<dbReference type="Pfam" id="PF01850">
    <property type="entry name" value="PIN"/>
    <property type="match status" value="1"/>
</dbReference>
<evidence type="ECO:0000256" key="3">
    <source>
        <dbReference type="ARBA" id="ARBA00022722"/>
    </source>
</evidence>
<keyword evidence="5 8" id="KW-0378">Hydrolase</keyword>
<comment type="function">
    <text evidence="8">Toxic component of a toxin-antitoxin (TA) system. An RNase.</text>
</comment>
<reference evidence="11" key="1">
    <citation type="journal article" date="2019" name="Int. J. Syst. Evol. Microbiol.">
        <title>The Global Catalogue of Microorganisms (GCM) 10K type strain sequencing project: providing services to taxonomists for standard genome sequencing and annotation.</title>
        <authorList>
            <consortium name="The Broad Institute Genomics Platform"/>
            <consortium name="The Broad Institute Genome Sequencing Center for Infectious Disease"/>
            <person name="Wu L."/>
            <person name="Ma J."/>
        </authorList>
    </citation>
    <scope>NUCLEOTIDE SEQUENCE [LARGE SCALE GENOMIC DNA]</scope>
    <source>
        <strain evidence="11">JCM 18298</strain>
    </source>
</reference>
<keyword evidence="4 8" id="KW-0479">Metal-binding</keyword>
<evidence type="ECO:0000313" key="10">
    <source>
        <dbReference type="EMBL" id="GAA5054412.1"/>
    </source>
</evidence>
<gene>
    <name evidence="10" type="primary">vapC21</name>
    <name evidence="8" type="synonym">vapC</name>
    <name evidence="10" type="ORF">GCM10023318_29340</name>
</gene>
<evidence type="ECO:0000259" key="9">
    <source>
        <dbReference type="Pfam" id="PF01850"/>
    </source>
</evidence>
<dbReference type="EMBL" id="BAABJM010000002">
    <property type="protein sequence ID" value="GAA5054412.1"/>
    <property type="molecule type" value="Genomic_DNA"/>
</dbReference>
<dbReference type="InterPro" id="IPR022907">
    <property type="entry name" value="VapC_family"/>
</dbReference>
<dbReference type="HAMAP" id="MF_00265">
    <property type="entry name" value="VapC_Nob1"/>
    <property type="match status" value="1"/>
</dbReference>
<evidence type="ECO:0000256" key="4">
    <source>
        <dbReference type="ARBA" id="ARBA00022723"/>
    </source>
</evidence>
<protein>
    <recommendedName>
        <fullName evidence="8">Ribonuclease VapC</fullName>
        <shortName evidence="8">RNase VapC</shortName>
        <ecNumber evidence="8">3.1.-.-</ecNumber>
    </recommendedName>
    <alternativeName>
        <fullName evidence="8">Toxin VapC</fullName>
    </alternativeName>
</protein>
<evidence type="ECO:0000256" key="1">
    <source>
        <dbReference type="ARBA" id="ARBA00001946"/>
    </source>
</evidence>
<dbReference type="CDD" id="cd18755">
    <property type="entry name" value="PIN_MtVapC3_VapC21-like"/>
    <property type="match status" value="1"/>
</dbReference>
<dbReference type="EC" id="3.1.-.-" evidence="8"/>
<keyword evidence="11" id="KW-1185">Reference proteome</keyword>
<evidence type="ECO:0000256" key="5">
    <source>
        <dbReference type="ARBA" id="ARBA00022801"/>
    </source>
</evidence>
<evidence type="ECO:0000256" key="6">
    <source>
        <dbReference type="ARBA" id="ARBA00022842"/>
    </source>
</evidence>
<accession>A0ABP9KAM5</accession>
<dbReference type="InterPro" id="IPR002716">
    <property type="entry name" value="PIN_dom"/>
</dbReference>
<dbReference type="InterPro" id="IPR029060">
    <property type="entry name" value="PIN-like_dom_sf"/>
</dbReference>
<keyword evidence="6 8" id="KW-0460">Magnesium</keyword>